<dbReference type="Pfam" id="PF01757">
    <property type="entry name" value="Acyl_transf_3"/>
    <property type="match status" value="1"/>
</dbReference>
<dbReference type="InterPro" id="IPR043968">
    <property type="entry name" value="SGNH"/>
</dbReference>
<feature type="transmembrane region" description="Helical" evidence="8">
    <location>
        <begin position="430"/>
        <end position="448"/>
    </location>
</feature>
<proteinExistence type="predicted"/>
<evidence type="ECO:0000259" key="9">
    <source>
        <dbReference type="Pfam" id="PF01757"/>
    </source>
</evidence>
<evidence type="ECO:0000313" key="12">
    <source>
        <dbReference type="Proteomes" id="UP000630097"/>
    </source>
</evidence>
<feature type="transmembrane region" description="Helical" evidence="8">
    <location>
        <begin position="139"/>
        <end position="160"/>
    </location>
</feature>
<feature type="transmembrane region" description="Helical" evidence="8">
    <location>
        <begin position="351"/>
        <end position="371"/>
    </location>
</feature>
<feature type="domain" description="Acyltransferase 3" evidence="9">
    <location>
        <begin position="74"/>
        <end position="406"/>
    </location>
</feature>
<dbReference type="PANTHER" id="PTHR23028">
    <property type="entry name" value="ACETYLTRANSFERASE"/>
    <property type="match status" value="1"/>
</dbReference>
<feature type="transmembrane region" description="Helical" evidence="8">
    <location>
        <begin position="391"/>
        <end position="410"/>
    </location>
</feature>
<dbReference type="InterPro" id="IPR036514">
    <property type="entry name" value="SGNH_hydro_sf"/>
</dbReference>
<keyword evidence="12" id="KW-1185">Reference proteome</keyword>
<dbReference type="Proteomes" id="UP000630097">
    <property type="component" value="Unassembled WGS sequence"/>
</dbReference>
<evidence type="ECO:0000256" key="2">
    <source>
        <dbReference type="ARBA" id="ARBA00022475"/>
    </source>
</evidence>
<evidence type="ECO:0000256" key="4">
    <source>
        <dbReference type="ARBA" id="ARBA00022692"/>
    </source>
</evidence>
<evidence type="ECO:0000256" key="3">
    <source>
        <dbReference type="ARBA" id="ARBA00022679"/>
    </source>
</evidence>
<comment type="caution">
    <text evidence="11">The sequence shown here is derived from an EMBL/GenBank/DDBJ whole genome shotgun (WGS) entry which is preliminary data.</text>
</comment>
<feature type="transmembrane region" description="Helical" evidence="8">
    <location>
        <begin position="212"/>
        <end position="228"/>
    </location>
</feature>
<dbReference type="GO" id="GO:0009103">
    <property type="term" value="P:lipopolysaccharide biosynthetic process"/>
    <property type="evidence" value="ECO:0007669"/>
    <property type="project" value="TreeGrafter"/>
</dbReference>
<accession>A0A8J3PW06</accession>
<keyword evidence="5 8" id="KW-1133">Transmembrane helix</keyword>
<dbReference type="InterPro" id="IPR002656">
    <property type="entry name" value="Acyl_transf_3_dom"/>
</dbReference>
<keyword evidence="4 8" id="KW-0812">Transmembrane</keyword>
<organism evidence="11 12">
    <name type="scientific">Planotetraspora kaengkrachanensis</name>
    <dbReference type="NCBI Taxonomy" id="575193"/>
    <lineage>
        <taxon>Bacteria</taxon>
        <taxon>Bacillati</taxon>
        <taxon>Actinomycetota</taxon>
        <taxon>Actinomycetes</taxon>
        <taxon>Streptosporangiales</taxon>
        <taxon>Streptosporangiaceae</taxon>
        <taxon>Planotetraspora</taxon>
    </lineage>
</organism>
<dbReference type="PANTHER" id="PTHR23028:SF53">
    <property type="entry name" value="ACYL_TRANSF_3 DOMAIN-CONTAINING PROTEIN"/>
    <property type="match status" value="1"/>
</dbReference>
<keyword evidence="2" id="KW-1003">Cell membrane</keyword>
<evidence type="ECO:0000256" key="5">
    <source>
        <dbReference type="ARBA" id="ARBA00022989"/>
    </source>
</evidence>
<feature type="transmembrane region" description="Helical" evidence="8">
    <location>
        <begin position="322"/>
        <end position="339"/>
    </location>
</feature>
<dbReference type="EMBL" id="BONV01000026">
    <property type="protein sequence ID" value="GIG82088.1"/>
    <property type="molecule type" value="Genomic_DNA"/>
</dbReference>
<comment type="subcellular location">
    <subcellularLocation>
        <location evidence="1">Cell membrane</location>
        <topology evidence="1">Multi-pass membrane protein</topology>
    </subcellularLocation>
</comment>
<dbReference type="Gene3D" id="3.40.50.1110">
    <property type="entry name" value="SGNH hydrolase"/>
    <property type="match status" value="1"/>
</dbReference>
<dbReference type="InterPro" id="IPR050879">
    <property type="entry name" value="Acyltransferase_3"/>
</dbReference>
<keyword evidence="7 11" id="KW-0012">Acyltransferase</keyword>
<dbReference type="AlphaFoldDB" id="A0A8J3PW06"/>
<evidence type="ECO:0000256" key="7">
    <source>
        <dbReference type="ARBA" id="ARBA00023315"/>
    </source>
</evidence>
<evidence type="ECO:0000256" key="1">
    <source>
        <dbReference type="ARBA" id="ARBA00004651"/>
    </source>
</evidence>
<dbReference type="SUPFAM" id="SSF52266">
    <property type="entry name" value="SGNH hydrolase"/>
    <property type="match status" value="1"/>
</dbReference>
<sequence>MNFSGTPPDHPLTRYDGYVSVCRYAVSPEIPASFANDRTGRREKRTVTHATPVPLERIEHTAPASTSHTRKRTDIEGLRAIAVSLVVLSHSGVSLFAGGYIGVDVFFVISGFLITSLLLRELDTTGRISIRRFYARRALRLLPASTIVVVFTVIGAWLWLTPVRFAEYTKDALASTLYAINFRLAITGTDYLQEGAPPSPFQHFWSLAVEEQFYLVWPLLLIVSAWLLGRGGRSSRTRYLAVPLIALSATSLVLSIVETPRSAPWSYFGSHTRVWELGAGALVALAAARLARTPGRIAAVITWAGLAAILAGAVIYDNDTPFPGYHALLPVVGTAMVIAGGTASARGDTRLLLGLAPFQRIGGLSYGWYLWHWPLLVIGPAALGLHGTLKVNLALSAIGLVLAAVTLYLVENPVRFHRAFKNRPGRAISLGVTLSAGAAVIALVAATVPPSIPYGPPVADLPAGMASAQDAEAFLKSAIGGGVPPERLPGNLSPSLTTVKDDKAIVYDDGCHVGYDDVSMPECAFGDLTSSKVVVLFGDSHAASWFPAMETLAKENHWKLYSWTKASCKVSSITLVRTGKAYETCDTWRTQTIARIKRLHPALVVMSSSEDGTIFPKQTDNAAAWGAGFAATLKQINARGTKMTLIQDIPWPSSDAPECLAQNPRVLTLCTNKLPKALHSPARRAAIAAAAKKAKIKVIDPTSWFCGTVGTCPPVIGNLLVYRDEGHMTKQYSQLLAPLLMSRLPKI</sequence>
<keyword evidence="3" id="KW-0808">Transferase</keyword>
<reference evidence="11 12" key="1">
    <citation type="submission" date="2021-01" db="EMBL/GenBank/DDBJ databases">
        <title>Whole genome shotgun sequence of Planotetraspora kaengkrachanensis NBRC 104272.</title>
        <authorList>
            <person name="Komaki H."/>
            <person name="Tamura T."/>
        </authorList>
    </citation>
    <scope>NUCLEOTIDE SEQUENCE [LARGE SCALE GENOMIC DNA]</scope>
    <source>
        <strain evidence="11 12">NBRC 104272</strain>
    </source>
</reference>
<name>A0A8J3PW06_9ACTN</name>
<protein>
    <submittedName>
        <fullName evidence="11">Acyltransferase</fullName>
    </submittedName>
</protein>
<evidence type="ECO:0000256" key="6">
    <source>
        <dbReference type="ARBA" id="ARBA00023136"/>
    </source>
</evidence>
<dbReference type="GO" id="GO:0016747">
    <property type="term" value="F:acyltransferase activity, transferring groups other than amino-acyl groups"/>
    <property type="evidence" value="ECO:0007669"/>
    <property type="project" value="InterPro"/>
</dbReference>
<keyword evidence="6 8" id="KW-0472">Membrane</keyword>
<feature type="transmembrane region" description="Helical" evidence="8">
    <location>
        <begin position="99"/>
        <end position="119"/>
    </location>
</feature>
<gene>
    <name evidence="11" type="ORF">Pka01_52150</name>
</gene>
<dbReference type="GO" id="GO:0005886">
    <property type="term" value="C:plasma membrane"/>
    <property type="evidence" value="ECO:0007669"/>
    <property type="project" value="UniProtKB-SubCell"/>
</dbReference>
<dbReference type="Pfam" id="PF19040">
    <property type="entry name" value="SGNH"/>
    <property type="match status" value="1"/>
</dbReference>
<feature type="transmembrane region" description="Helical" evidence="8">
    <location>
        <begin position="272"/>
        <end position="290"/>
    </location>
</feature>
<evidence type="ECO:0000256" key="8">
    <source>
        <dbReference type="SAM" id="Phobius"/>
    </source>
</evidence>
<evidence type="ECO:0000313" key="11">
    <source>
        <dbReference type="EMBL" id="GIG82088.1"/>
    </source>
</evidence>
<feature type="transmembrane region" description="Helical" evidence="8">
    <location>
        <begin position="297"/>
        <end position="316"/>
    </location>
</feature>
<evidence type="ECO:0000259" key="10">
    <source>
        <dbReference type="Pfam" id="PF19040"/>
    </source>
</evidence>
<feature type="domain" description="SGNH" evidence="10">
    <location>
        <begin position="511"/>
        <end position="740"/>
    </location>
</feature>
<feature type="transmembrane region" description="Helical" evidence="8">
    <location>
        <begin position="240"/>
        <end position="257"/>
    </location>
</feature>